<comment type="similarity">
    <text evidence="1">Belongs to the sigma-70 factor family.</text>
</comment>
<dbReference type="GO" id="GO:0006352">
    <property type="term" value="P:DNA-templated transcription initiation"/>
    <property type="evidence" value="ECO:0007669"/>
    <property type="project" value="InterPro"/>
</dbReference>
<gene>
    <name evidence="8" type="ORF">SAMN05216227_10473</name>
</gene>
<proteinExistence type="inferred from homology"/>
<evidence type="ECO:0000256" key="2">
    <source>
        <dbReference type="ARBA" id="ARBA00023015"/>
    </source>
</evidence>
<evidence type="ECO:0000256" key="4">
    <source>
        <dbReference type="ARBA" id="ARBA00023125"/>
    </source>
</evidence>
<dbReference type="OrthoDB" id="9809557at2"/>
<dbReference type="InterPro" id="IPR013325">
    <property type="entry name" value="RNA_pol_sigma_r2"/>
</dbReference>
<evidence type="ECO:0000313" key="9">
    <source>
        <dbReference type="Proteomes" id="UP000183002"/>
    </source>
</evidence>
<dbReference type="SUPFAM" id="SSF88946">
    <property type="entry name" value="Sigma2 domain of RNA polymerase sigma factors"/>
    <property type="match status" value="1"/>
</dbReference>
<keyword evidence="4" id="KW-0238">DNA-binding</keyword>
<dbReference type="GO" id="GO:0016987">
    <property type="term" value="F:sigma factor activity"/>
    <property type="evidence" value="ECO:0007669"/>
    <property type="project" value="UniProtKB-KW"/>
</dbReference>
<organism evidence="8 9">
    <name type="scientific">Pseudorhodobacter antarcticus</name>
    <dbReference type="NCBI Taxonomy" id="1077947"/>
    <lineage>
        <taxon>Bacteria</taxon>
        <taxon>Pseudomonadati</taxon>
        <taxon>Pseudomonadota</taxon>
        <taxon>Alphaproteobacteria</taxon>
        <taxon>Rhodobacterales</taxon>
        <taxon>Paracoccaceae</taxon>
        <taxon>Pseudorhodobacter</taxon>
    </lineage>
</organism>
<dbReference type="PANTHER" id="PTHR30376">
    <property type="entry name" value="SIGMA FACTOR RPOH HEAT SHOCK RELATED"/>
    <property type="match status" value="1"/>
</dbReference>
<name>A0A1H8LY83_9RHOB</name>
<dbReference type="InterPro" id="IPR050813">
    <property type="entry name" value="Sigma-70_Factor"/>
</dbReference>
<dbReference type="Gene3D" id="1.20.140.160">
    <property type="match status" value="1"/>
</dbReference>
<dbReference type="InterPro" id="IPR000943">
    <property type="entry name" value="RNA_pol_sigma70"/>
</dbReference>
<dbReference type="EMBL" id="FOCO01000047">
    <property type="protein sequence ID" value="SEO10083.1"/>
    <property type="molecule type" value="Genomic_DNA"/>
</dbReference>
<dbReference type="Pfam" id="PF04542">
    <property type="entry name" value="Sigma70_r2"/>
    <property type="match status" value="1"/>
</dbReference>
<evidence type="ECO:0000256" key="3">
    <source>
        <dbReference type="ARBA" id="ARBA00023082"/>
    </source>
</evidence>
<dbReference type="InterPro" id="IPR007630">
    <property type="entry name" value="RNA_pol_sigma70_r4"/>
</dbReference>
<evidence type="ECO:0000259" key="6">
    <source>
        <dbReference type="Pfam" id="PF04542"/>
    </source>
</evidence>
<dbReference type="InterPro" id="IPR013324">
    <property type="entry name" value="RNA_pol_sigma_r3/r4-like"/>
</dbReference>
<feature type="domain" description="RNA polymerase sigma-70 region 2" evidence="6">
    <location>
        <begin position="45"/>
        <end position="110"/>
    </location>
</feature>
<dbReference type="PRINTS" id="PR00046">
    <property type="entry name" value="SIGMA70FCT"/>
</dbReference>
<evidence type="ECO:0000256" key="5">
    <source>
        <dbReference type="ARBA" id="ARBA00023163"/>
    </source>
</evidence>
<dbReference type="PANTHER" id="PTHR30376:SF3">
    <property type="entry name" value="RNA POLYMERASE SIGMA FACTOR RPOH"/>
    <property type="match status" value="1"/>
</dbReference>
<dbReference type="STRING" id="1077947.SAMN05216227_10473"/>
<dbReference type="InterPro" id="IPR014284">
    <property type="entry name" value="RNA_pol_sigma-70_dom"/>
</dbReference>
<sequence length="282" mass="31657">MNSPFSPPRMTRNQTSRPEFLDARTEARLARCWHEEGDVVARNRLVTSHQALAMAAAKRAGGRGRELDSDILQQANIGLLKAAEGFDPDKGFRFSTYAAWWIRAEIQDYKIRSWSLVRLPNSVSSRKLFYNLKRVETRLVAAGEFPPELLVERIASDLAVTSKQVVLMQQRLAAQDGSLNRPVGDDGGTMQLQDLLADPDADVEKEVGTRLDSRAFWNTMSTHLNRLSKREQDIIIETYVSDTPKTLGALGERFGVSRERIRQIREAALTRLRASFAEAAAS</sequence>
<dbReference type="InterPro" id="IPR007627">
    <property type="entry name" value="RNA_pol_sigma70_r2"/>
</dbReference>
<dbReference type="RefSeq" id="WP_050520340.1">
    <property type="nucleotide sequence ID" value="NZ_LGHU01000076.1"/>
</dbReference>
<keyword evidence="3" id="KW-0731">Sigma factor</keyword>
<feature type="domain" description="RNA polymerase sigma-70 region 4" evidence="7">
    <location>
        <begin position="224"/>
        <end position="274"/>
    </location>
</feature>
<dbReference type="NCBIfam" id="TIGR02937">
    <property type="entry name" value="sigma70-ECF"/>
    <property type="match status" value="1"/>
</dbReference>
<dbReference type="AlphaFoldDB" id="A0A1H8LY83"/>
<dbReference type="Proteomes" id="UP000183002">
    <property type="component" value="Unassembled WGS sequence"/>
</dbReference>
<dbReference type="Gene3D" id="1.20.120.1810">
    <property type="match status" value="1"/>
</dbReference>
<accession>A0A1H8LY83</accession>
<keyword evidence="5" id="KW-0804">Transcription</keyword>
<evidence type="ECO:0000259" key="7">
    <source>
        <dbReference type="Pfam" id="PF04545"/>
    </source>
</evidence>
<reference evidence="8 9" key="1">
    <citation type="submission" date="2016-10" db="EMBL/GenBank/DDBJ databases">
        <authorList>
            <person name="de Groot N.N."/>
        </authorList>
    </citation>
    <scope>NUCLEOTIDE SEQUENCE [LARGE SCALE GENOMIC DNA]</scope>
    <source>
        <strain evidence="8 9">CGMCC 1.10836</strain>
    </source>
</reference>
<evidence type="ECO:0000313" key="8">
    <source>
        <dbReference type="EMBL" id="SEO10083.1"/>
    </source>
</evidence>
<evidence type="ECO:0000256" key="1">
    <source>
        <dbReference type="ARBA" id="ARBA00007788"/>
    </source>
</evidence>
<protein>
    <submittedName>
        <fullName evidence="8">RNA polymerase sigma-32 factor</fullName>
    </submittedName>
</protein>
<keyword evidence="9" id="KW-1185">Reference proteome</keyword>
<dbReference type="Pfam" id="PF04545">
    <property type="entry name" value="Sigma70_r4"/>
    <property type="match status" value="1"/>
</dbReference>
<dbReference type="SUPFAM" id="SSF88659">
    <property type="entry name" value="Sigma3 and sigma4 domains of RNA polymerase sigma factors"/>
    <property type="match status" value="1"/>
</dbReference>
<dbReference type="GO" id="GO:0003677">
    <property type="term" value="F:DNA binding"/>
    <property type="evidence" value="ECO:0007669"/>
    <property type="project" value="UniProtKB-KW"/>
</dbReference>
<keyword evidence="2" id="KW-0805">Transcription regulation</keyword>